<keyword evidence="1" id="KW-0812">Transmembrane</keyword>
<keyword evidence="1" id="KW-0472">Membrane</keyword>
<reference evidence="2" key="1">
    <citation type="submission" date="2018-11" db="EMBL/GenBank/DDBJ databases">
        <authorList>
            <person name="Alioto T."/>
            <person name="Alioto T."/>
        </authorList>
    </citation>
    <scope>NUCLEOTIDE SEQUENCE</scope>
</reference>
<name>A0A8B6F6X1_MYTGA</name>
<evidence type="ECO:0000313" key="2">
    <source>
        <dbReference type="EMBL" id="VDI43579.1"/>
    </source>
</evidence>
<evidence type="ECO:0000313" key="3">
    <source>
        <dbReference type="Proteomes" id="UP000596742"/>
    </source>
</evidence>
<accession>A0A8B6F6X1</accession>
<dbReference type="AlphaFoldDB" id="A0A8B6F6X1"/>
<protein>
    <submittedName>
        <fullName evidence="2">Uncharacterized protein</fullName>
    </submittedName>
</protein>
<proteinExistence type="predicted"/>
<sequence>MKACNGDLVQGLANVDDFRRLFEKETETFSKMIETTAIKFIIKTNKQNLKLDVIIALVKEKCPVKANAIPKEQEEVESKANETTLANNIATKPSATEESTKTELVIEIHSTGFEFHFEKLTYPIEFGRNATFLCSTDKSSFIGRFVWMKNALIIGKPEVIENNISETVCSLTSSLIIVEHAFPRPICQLYYEGIKYTNFLNISSMKEKYAYRTEIEIRELPCGLNCHGEINIICAVGNRVYTIIKQKLNGCSGRGDSFNPVYVAVIIGVFILLLCIAIVIYRVYQRRNAGAGHQESEVEQVELMCK</sequence>
<dbReference type="EMBL" id="UYJE01006158">
    <property type="protein sequence ID" value="VDI43579.1"/>
    <property type="molecule type" value="Genomic_DNA"/>
</dbReference>
<evidence type="ECO:0000256" key="1">
    <source>
        <dbReference type="SAM" id="Phobius"/>
    </source>
</evidence>
<keyword evidence="1" id="KW-1133">Transmembrane helix</keyword>
<dbReference type="Proteomes" id="UP000596742">
    <property type="component" value="Unassembled WGS sequence"/>
</dbReference>
<gene>
    <name evidence="2" type="ORF">MGAL_10B012735</name>
</gene>
<comment type="caution">
    <text evidence="2">The sequence shown here is derived from an EMBL/GenBank/DDBJ whole genome shotgun (WGS) entry which is preliminary data.</text>
</comment>
<feature type="transmembrane region" description="Helical" evidence="1">
    <location>
        <begin position="261"/>
        <end position="284"/>
    </location>
</feature>
<organism evidence="2 3">
    <name type="scientific">Mytilus galloprovincialis</name>
    <name type="common">Mediterranean mussel</name>
    <dbReference type="NCBI Taxonomy" id="29158"/>
    <lineage>
        <taxon>Eukaryota</taxon>
        <taxon>Metazoa</taxon>
        <taxon>Spiralia</taxon>
        <taxon>Lophotrochozoa</taxon>
        <taxon>Mollusca</taxon>
        <taxon>Bivalvia</taxon>
        <taxon>Autobranchia</taxon>
        <taxon>Pteriomorphia</taxon>
        <taxon>Mytilida</taxon>
        <taxon>Mytiloidea</taxon>
        <taxon>Mytilidae</taxon>
        <taxon>Mytilinae</taxon>
        <taxon>Mytilus</taxon>
    </lineage>
</organism>
<keyword evidence="3" id="KW-1185">Reference proteome</keyword>